<name>A0A285V6H1_9ACTN</name>
<dbReference type="InterPro" id="IPR037401">
    <property type="entry name" value="SnoaL-like"/>
</dbReference>
<dbReference type="InterPro" id="IPR032710">
    <property type="entry name" value="NTF2-like_dom_sf"/>
</dbReference>
<proteinExistence type="predicted"/>
<dbReference type="AlphaFoldDB" id="A0A285V6H1"/>
<dbReference type="Gene3D" id="3.10.450.50">
    <property type="match status" value="1"/>
</dbReference>
<evidence type="ECO:0000313" key="3">
    <source>
        <dbReference type="Proteomes" id="UP000219435"/>
    </source>
</evidence>
<organism evidence="2 3">
    <name type="scientific">Blastococcus aggregatus</name>
    <dbReference type="NCBI Taxonomy" id="38502"/>
    <lineage>
        <taxon>Bacteria</taxon>
        <taxon>Bacillati</taxon>
        <taxon>Actinomycetota</taxon>
        <taxon>Actinomycetes</taxon>
        <taxon>Geodermatophilales</taxon>
        <taxon>Geodermatophilaceae</taxon>
        <taxon>Blastococcus</taxon>
    </lineage>
</organism>
<evidence type="ECO:0000259" key="1">
    <source>
        <dbReference type="Pfam" id="PF12680"/>
    </source>
</evidence>
<feature type="domain" description="SnoaL-like" evidence="1">
    <location>
        <begin position="16"/>
        <end position="90"/>
    </location>
</feature>
<dbReference type="Pfam" id="PF12680">
    <property type="entry name" value="SnoaL_2"/>
    <property type="match status" value="1"/>
</dbReference>
<dbReference type="RefSeq" id="WP_097195205.1">
    <property type="nucleotide sequence ID" value="NZ_OBQI01000003.1"/>
</dbReference>
<protein>
    <submittedName>
        <fullName evidence="2">SnoaL-like domain-containing protein</fullName>
    </submittedName>
</protein>
<dbReference type="OrthoDB" id="8684708at2"/>
<dbReference type="SUPFAM" id="SSF54427">
    <property type="entry name" value="NTF2-like"/>
    <property type="match status" value="1"/>
</dbReference>
<evidence type="ECO:0000313" key="2">
    <source>
        <dbReference type="EMBL" id="SOC49660.1"/>
    </source>
</evidence>
<accession>A0A285V6H1</accession>
<reference evidence="3" key="1">
    <citation type="submission" date="2017-08" db="EMBL/GenBank/DDBJ databases">
        <authorList>
            <person name="Varghese N."/>
            <person name="Submissions S."/>
        </authorList>
    </citation>
    <scope>NUCLEOTIDE SEQUENCE [LARGE SCALE GENOMIC DNA]</scope>
    <source>
        <strain evidence="3">DSM 4725</strain>
    </source>
</reference>
<gene>
    <name evidence="2" type="ORF">SAMN05660748_2391</name>
</gene>
<sequence>MTQPSTISPTDLPAAVREYLAAHLAGDVDTALRSFRADAVVVDEGHTYRGTEEIRGFLRDAGSEFTYTTELTGAERIDGERWIAVNHLEGDFPGGIADLRYRFTTAGGLIAELVIAP</sequence>
<keyword evidence="3" id="KW-1185">Reference proteome</keyword>
<dbReference type="Proteomes" id="UP000219435">
    <property type="component" value="Unassembled WGS sequence"/>
</dbReference>
<dbReference type="EMBL" id="OBQI01000003">
    <property type="protein sequence ID" value="SOC49660.1"/>
    <property type="molecule type" value="Genomic_DNA"/>
</dbReference>